<dbReference type="Pfam" id="PF00450">
    <property type="entry name" value="Peptidase_S10"/>
    <property type="match status" value="1"/>
</dbReference>
<protein>
    <recommendedName>
        <fullName evidence="6">Serine carboxypeptidase</fullName>
    </recommendedName>
</protein>
<gene>
    <name evidence="4" type="ORF">QVD17_20661</name>
</gene>
<dbReference type="PANTHER" id="PTHR11802">
    <property type="entry name" value="SERINE PROTEASE FAMILY S10 SERINE CARBOXYPEPTIDASE"/>
    <property type="match status" value="1"/>
</dbReference>
<keyword evidence="2" id="KW-1133">Transmembrane helix</keyword>
<evidence type="ECO:0000313" key="4">
    <source>
        <dbReference type="EMBL" id="KAK1425310.1"/>
    </source>
</evidence>
<dbReference type="Gene3D" id="3.40.50.1820">
    <property type="entry name" value="alpha/beta hydrolase"/>
    <property type="match status" value="1"/>
</dbReference>
<comment type="caution">
    <text evidence="4">The sequence shown here is derived from an EMBL/GenBank/DDBJ whole genome shotgun (WGS) entry which is preliminary data.</text>
</comment>
<dbReference type="Proteomes" id="UP001229421">
    <property type="component" value="Unassembled WGS sequence"/>
</dbReference>
<sequence>MECASMKLKSLISLLIVLLTLQSQPSTSQSIVTSLPGYPGPLPFKLETGYVGIGEKEEAQLFYYFVESERNPDEDPLIFYLTGGPGCSAVITFFYQIGIVLKF</sequence>
<evidence type="ECO:0000313" key="5">
    <source>
        <dbReference type="Proteomes" id="UP001229421"/>
    </source>
</evidence>
<evidence type="ECO:0000256" key="1">
    <source>
        <dbReference type="ARBA" id="ARBA00009431"/>
    </source>
</evidence>
<name>A0AAD8NR77_TARER</name>
<reference evidence="4" key="1">
    <citation type="journal article" date="2023" name="bioRxiv">
        <title>Improved chromosome-level genome assembly for marigold (Tagetes erecta).</title>
        <authorList>
            <person name="Jiang F."/>
            <person name="Yuan L."/>
            <person name="Wang S."/>
            <person name="Wang H."/>
            <person name="Xu D."/>
            <person name="Wang A."/>
            <person name="Fan W."/>
        </authorList>
    </citation>
    <scope>NUCLEOTIDE SEQUENCE</scope>
    <source>
        <strain evidence="4">WSJ</strain>
        <tissue evidence="4">Leaf</tissue>
    </source>
</reference>
<dbReference type="EMBL" id="JAUHHV010000005">
    <property type="protein sequence ID" value="KAK1425310.1"/>
    <property type="molecule type" value="Genomic_DNA"/>
</dbReference>
<evidence type="ECO:0000256" key="3">
    <source>
        <dbReference type="SAM" id="SignalP"/>
    </source>
</evidence>
<keyword evidence="5" id="KW-1185">Reference proteome</keyword>
<feature type="transmembrane region" description="Helical" evidence="2">
    <location>
        <begin position="77"/>
        <end position="101"/>
    </location>
</feature>
<keyword evidence="3" id="KW-0732">Signal</keyword>
<dbReference type="GO" id="GO:0006508">
    <property type="term" value="P:proteolysis"/>
    <property type="evidence" value="ECO:0007669"/>
    <property type="project" value="InterPro"/>
</dbReference>
<organism evidence="4 5">
    <name type="scientific">Tagetes erecta</name>
    <name type="common">African marigold</name>
    <dbReference type="NCBI Taxonomy" id="13708"/>
    <lineage>
        <taxon>Eukaryota</taxon>
        <taxon>Viridiplantae</taxon>
        <taxon>Streptophyta</taxon>
        <taxon>Embryophyta</taxon>
        <taxon>Tracheophyta</taxon>
        <taxon>Spermatophyta</taxon>
        <taxon>Magnoliopsida</taxon>
        <taxon>eudicotyledons</taxon>
        <taxon>Gunneridae</taxon>
        <taxon>Pentapetalae</taxon>
        <taxon>asterids</taxon>
        <taxon>campanulids</taxon>
        <taxon>Asterales</taxon>
        <taxon>Asteraceae</taxon>
        <taxon>Asteroideae</taxon>
        <taxon>Heliantheae alliance</taxon>
        <taxon>Tageteae</taxon>
        <taxon>Tagetes</taxon>
    </lineage>
</organism>
<dbReference type="SUPFAM" id="SSF53474">
    <property type="entry name" value="alpha/beta-Hydrolases"/>
    <property type="match status" value="1"/>
</dbReference>
<dbReference type="InterPro" id="IPR029058">
    <property type="entry name" value="AB_hydrolase_fold"/>
</dbReference>
<accession>A0AAD8NR77</accession>
<dbReference type="GO" id="GO:0004185">
    <property type="term" value="F:serine-type carboxypeptidase activity"/>
    <property type="evidence" value="ECO:0007669"/>
    <property type="project" value="InterPro"/>
</dbReference>
<dbReference type="AlphaFoldDB" id="A0AAD8NR77"/>
<evidence type="ECO:0008006" key="6">
    <source>
        <dbReference type="Google" id="ProtNLM"/>
    </source>
</evidence>
<dbReference type="InterPro" id="IPR001563">
    <property type="entry name" value="Peptidase_S10"/>
</dbReference>
<feature type="chain" id="PRO_5042060828" description="Serine carboxypeptidase" evidence="3">
    <location>
        <begin position="29"/>
        <end position="103"/>
    </location>
</feature>
<proteinExistence type="inferred from homology"/>
<evidence type="ECO:0000256" key="2">
    <source>
        <dbReference type="SAM" id="Phobius"/>
    </source>
</evidence>
<dbReference type="GO" id="GO:0016747">
    <property type="term" value="F:acyltransferase activity, transferring groups other than amino-acyl groups"/>
    <property type="evidence" value="ECO:0007669"/>
    <property type="project" value="TreeGrafter"/>
</dbReference>
<dbReference type="PANTHER" id="PTHR11802:SF438">
    <property type="entry name" value="SERINE CARBOXYPEPTIDASE-LIKE 16-RELATED"/>
    <property type="match status" value="1"/>
</dbReference>
<feature type="signal peptide" evidence="3">
    <location>
        <begin position="1"/>
        <end position="28"/>
    </location>
</feature>
<keyword evidence="2" id="KW-0472">Membrane</keyword>
<dbReference type="GO" id="GO:0019748">
    <property type="term" value="P:secondary metabolic process"/>
    <property type="evidence" value="ECO:0007669"/>
    <property type="project" value="TreeGrafter"/>
</dbReference>
<keyword evidence="2" id="KW-0812">Transmembrane</keyword>
<comment type="similarity">
    <text evidence="1">Belongs to the peptidase S10 family.</text>
</comment>